<dbReference type="PANTHER" id="PTHR43056">
    <property type="entry name" value="PEPTIDASE S9 PROLYL OLIGOPEPTIDASE"/>
    <property type="match status" value="1"/>
</dbReference>
<evidence type="ECO:0000313" key="3">
    <source>
        <dbReference type="EMBL" id="RNM12230.1"/>
    </source>
</evidence>
<feature type="domain" description="Xaa-Pro dipeptidyl-peptidase C-terminal" evidence="2">
    <location>
        <begin position="306"/>
        <end position="536"/>
    </location>
</feature>
<dbReference type="InterPro" id="IPR005674">
    <property type="entry name" value="CocE/Ser_esterase"/>
</dbReference>
<dbReference type="PANTHER" id="PTHR43056:SF10">
    <property type="entry name" value="COCE_NOND FAMILY, PUTATIVE (AFU_ORTHOLOGUE AFUA_7G00600)-RELATED"/>
    <property type="match status" value="1"/>
</dbReference>
<dbReference type="InterPro" id="IPR000383">
    <property type="entry name" value="Xaa-Pro-like_dom"/>
</dbReference>
<dbReference type="Gene3D" id="3.40.50.1820">
    <property type="entry name" value="alpha/beta hydrolase"/>
    <property type="match status" value="1"/>
</dbReference>
<dbReference type="GO" id="GO:0008239">
    <property type="term" value="F:dipeptidyl-peptidase activity"/>
    <property type="evidence" value="ECO:0007669"/>
    <property type="project" value="InterPro"/>
</dbReference>
<evidence type="ECO:0000259" key="2">
    <source>
        <dbReference type="SMART" id="SM00939"/>
    </source>
</evidence>
<dbReference type="InterPro" id="IPR013736">
    <property type="entry name" value="Xaa-Pro_dipept_C"/>
</dbReference>
<sequence>MAIEYDVPVPMRDGVVLRADVYRPQGEGPWPVLVARTPYSKTDHYELQFLDPLLAARRGFIAVVQDVRGRFTSEGEFVPLVNEAADGADTIEWAASLPGSSGAVGMWGLSYLGNVQWQAASRQPSALKAIAPERTFRDPRTTLGFRSGAHEMGLVRSWGIGMGFDVLARRYADDEQELMKQLLSLAGAADGMPGPTYLELPTGVDPVIARYDLPNLADPAVMAAGDVTALEESVTVPSLHVAGWYDLFVQATIDNYVAAAERTPAKLVVGPWNHVGQASQQGDINFGLAGNGYVIDYATSILDLTFDWLHSWLTTGEAPGDDLPVMVYVMGANEWRSEPAWPLSRAVDTQFYLGAEEDLTSEQGAAPVALTFEYDPENPVPTVGGSTVMPHPPSGAFDQRIVEERPDVLVFTSEVLSDDIEVTGRVTATLTAATDGLTTDWVVRLCDVHPDGRSYNVVDGITRVQAQPGKASAVEVDLWSTSMLFKKGHRIRVQVTSSCFPRWDRNPNTADGLRTGEMRVANQTLLVGGGTGSFVSLPVVPGSSRGES</sequence>
<dbReference type="InterPro" id="IPR008979">
    <property type="entry name" value="Galactose-bd-like_sf"/>
</dbReference>
<gene>
    <name evidence="3" type="ORF">EFL26_19615</name>
</gene>
<dbReference type="SMART" id="SM00939">
    <property type="entry name" value="PepX_C"/>
    <property type="match status" value="1"/>
</dbReference>
<proteinExistence type="predicted"/>
<dbReference type="OrthoDB" id="5240615at2"/>
<dbReference type="AlphaFoldDB" id="A0A3N0GJK7"/>
<organism evidence="3 4">
    <name type="scientific">Nocardioides pocheonensis</name>
    <dbReference type="NCBI Taxonomy" id="661485"/>
    <lineage>
        <taxon>Bacteria</taxon>
        <taxon>Bacillati</taxon>
        <taxon>Actinomycetota</taxon>
        <taxon>Actinomycetes</taxon>
        <taxon>Propionibacteriales</taxon>
        <taxon>Nocardioidaceae</taxon>
        <taxon>Nocardioides</taxon>
    </lineage>
</organism>
<evidence type="ECO:0000313" key="4">
    <source>
        <dbReference type="Proteomes" id="UP000279994"/>
    </source>
</evidence>
<accession>A0A3N0GJK7</accession>
<dbReference type="EMBL" id="RJSF01000046">
    <property type="protein sequence ID" value="RNM12230.1"/>
    <property type="molecule type" value="Genomic_DNA"/>
</dbReference>
<comment type="caution">
    <text evidence="3">The sequence shown here is derived from an EMBL/GenBank/DDBJ whole genome shotgun (WGS) entry which is preliminary data.</text>
</comment>
<evidence type="ECO:0000256" key="1">
    <source>
        <dbReference type="ARBA" id="ARBA00022801"/>
    </source>
</evidence>
<dbReference type="NCBIfam" id="TIGR00976">
    <property type="entry name" value="CocE_NonD"/>
    <property type="match status" value="1"/>
</dbReference>
<dbReference type="Proteomes" id="UP000279994">
    <property type="component" value="Unassembled WGS sequence"/>
</dbReference>
<dbReference type="InterPro" id="IPR029058">
    <property type="entry name" value="AB_hydrolase_fold"/>
</dbReference>
<dbReference type="InterPro" id="IPR050585">
    <property type="entry name" value="Xaa-Pro_dipeptidyl-ppase/CocE"/>
</dbReference>
<dbReference type="Pfam" id="PF08530">
    <property type="entry name" value="PepX_C"/>
    <property type="match status" value="1"/>
</dbReference>
<dbReference type="SUPFAM" id="SSF49785">
    <property type="entry name" value="Galactose-binding domain-like"/>
    <property type="match status" value="1"/>
</dbReference>
<dbReference type="Gene3D" id="1.10.3020.10">
    <property type="entry name" value="alpha-amino acid ester hydrolase ( Helical cap domain)"/>
    <property type="match status" value="1"/>
</dbReference>
<protein>
    <submittedName>
        <fullName evidence="3">CocE/NonD family hydrolase</fullName>
    </submittedName>
</protein>
<dbReference type="Pfam" id="PF02129">
    <property type="entry name" value="Peptidase_S15"/>
    <property type="match status" value="1"/>
</dbReference>
<reference evidence="3 4" key="1">
    <citation type="submission" date="2018-11" db="EMBL/GenBank/DDBJ databases">
        <authorList>
            <person name="Li F."/>
        </authorList>
    </citation>
    <scope>NUCLEOTIDE SEQUENCE [LARGE SCALE GENOMIC DNA]</scope>
    <source>
        <strain evidence="3 4">Gsoil 818</strain>
    </source>
</reference>
<keyword evidence="4" id="KW-1185">Reference proteome</keyword>
<dbReference type="SUPFAM" id="SSF53474">
    <property type="entry name" value="alpha/beta-Hydrolases"/>
    <property type="match status" value="1"/>
</dbReference>
<keyword evidence="1 3" id="KW-0378">Hydrolase</keyword>
<name>A0A3N0GJK7_9ACTN</name>
<dbReference type="Gene3D" id="2.60.120.260">
    <property type="entry name" value="Galactose-binding domain-like"/>
    <property type="match status" value="1"/>
</dbReference>